<keyword evidence="1" id="KW-0732">Signal</keyword>
<dbReference type="Proteomes" id="UP000256321">
    <property type="component" value="Unassembled WGS sequence"/>
</dbReference>
<sequence length="1150" mass="121369">MKTTLFLLSLLLLSLPAKAQGGGTDPEKTFWHDQLTDVSVGSSSDSPTDVALSVTDNDTTYTVKTAKGLAWIAKVTNDGLFYKADDETNTANYPHRPGFEGCTVELYGSLTDDSLSLRDHYWTPIGDNLSKPFKGAFDGNHKLVAGLKADTTVTTQGAFVNVGLFGSIKNALVSNVGVWVAAEGIKGNAPNCYAGGIAGYSGNSTIRNCFVSGDAGATITGEGSCSVGGIVGDNYGTVENCYATVDVSASGSKSIYAGGIAGTNELGHSITSVYATGKVEGTNTSSNYYVGGITGTNYGTLSKALALNKKGLSGSTSGSGNQPYLGRISGYKGSSSSFSQCYASTKINITSTPDGSYFDGIDAGLTTDLFLFPTGGEGAVWTTSGTGTPPDNLPKLSTFSAVASAGNPGQPALAKAEYLEELPLGKEGNPYVIDISSVSSGDSKNQYNYSNGLITLLKPDSCYLIKGKNSSNVRTLTLTPETGTPNDLSKPYHLYAQAGCALDTLLVPAGTACIIQGDSLRSKSCQVRGGTLTMEVPVVLEMPKAKGSSGNYWQYSSLYIDGGSVTVNDTLRAYVSGGYGIYTQSSSKLTIGSKGVVYAYGSDRGCNLFSNSQVVIEDGGILRAAGGLDALYIGSSSSLSFPAIKWEFYYSFLDDARLTLKKNGGNEVAATFSEKVFGSYFTEAESFAANVEGNTTVYNLYQEGSATPFNGRVSINGQYATTYTNEFTAPESSGLQYYGYVGLPMEEFTTPPDSITLTNQYTYRVGKVDKDTHFDNVLSCKVKKLCITTRGTNHVLLKGVTITDSLLVKEDAFFYLLDNTVNMLGNVRVEHGGSLTLNIGGNGTLASTTFANSGTFIDRIGLVDRVKASVTSGDTLLISRPSVSGTAEVAPGGKTTLTVAGVSEQQGANNTPDLTYVYDWQEWKEDTGWTFVSFGGSASLEVGKGKYRCKVAYQLKDAGETSSAYTALCSLPVEVTEKSAPPYIPPVVSYYTVTLPEVEGARLDKTGSHTVEEGYSFPFRLTLDADYDRSQPVVTIDRRGTETLTPEVLADGSLKYRIRDVEQDLTVSITGIVRNDDPTATGSVPAADVCVRSFGNLLHITVPAPTSARLYDFHGRLLRTALLPAGSSTLPKPAGPCIVVLGGESFKVGD</sequence>
<evidence type="ECO:0000313" key="4">
    <source>
        <dbReference type="EMBL" id="RDU49476.1"/>
    </source>
</evidence>
<evidence type="ECO:0000259" key="2">
    <source>
        <dbReference type="Pfam" id="PF07581"/>
    </source>
</evidence>
<name>A0A3D8HEV8_9BACT</name>
<reference evidence="4 5" key="1">
    <citation type="submission" date="2018-07" db="EMBL/GenBank/DDBJ databases">
        <title>Parabacteroides acidifaciens nov. sp., isolated from human feces.</title>
        <authorList>
            <person name="Wang Y.J."/>
        </authorList>
    </citation>
    <scope>NUCLEOTIDE SEQUENCE [LARGE SCALE GENOMIC DNA]</scope>
    <source>
        <strain evidence="4 5">426-9</strain>
    </source>
</reference>
<protein>
    <recommendedName>
        <fullName evidence="2">GLUG domain-containing protein</fullName>
    </recommendedName>
</protein>
<dbReference type="EMBL" id="QREV01000016">
    <property type="protein sequence ID" value="RDU49476.1"/>
    <property type="molecule type" value="Genomic_DNA"/>
</dbReference>
<proteinExistence type="predicted"/>
<dbReference type="RefSeq" id="WP_115499285.1">
    <property type="nucleotide sequence ID" value="NZ_JACRTI010000016.1"/>
</dbReference>
<evidence type="ECO:0000313" key="6">
    <source>
        <dbReference type="Proteomes" id="UP000629596"/>
    </source>
</evidence>
<evidence type="ECO:0000313" key="5">
    <source>
        <dbReference type="Proteomes" id="UP000256321"/>
    </source>
</evidence>
<evidence type="ECO:0000313" key="3">
    <source>
        <dbReference type="EMBL" id="MBC8601784.1"/>
    </source>
</evidence>
<feature type="domain" description="GLUG" evidence="2">
    <location>
        <begin position="191"/>
        <end position="214"/>
    </location>
</feature>
<reference evidence="3 6" key="2">
    <citation type="submission" date="2020-08" db="EMBL/GenBank/DDBJ databases">
        <title>Genome public.</title>
        <authorList>
            <person name="Liu C."/>
            <person name="Sun Q."/>
        </authorList>
    </citation>
    <scope>NUCLEOTIDE SEQUENCE [LARGE SCALE GENOMIC DNA]</scope>
    <source>
        <strain evidence="3 6">426_9</strain>
    </source>
</reference>
<dbReference type="EMBL" id="JACRTI010000016">
    <property type="protein sequence ID" value="MBC8601784.1"/>
    <property type="molecule type" value="Genomic_DNA"/>
</dbReference>
<dbReference type="AlphaFoldDB" id="A0A3D8HEV8"/>
<organism evidence="4 5">
    <name type="scientific">Parabacteroides acidifaciens</name>
    <dbReference type="NCBI Taxonomy" id="2290935"/>
    <lineage>
        <taxon>Bacteria</taxon>
        <taxon>Pseudomonadati</taxon>
        <taxon>Bacteroidota</taxon>
        <taxon>Bacteroidia</taxon>
        <taxon>Bacteroidales</taxon>
        <taxon>Tannerellaceae</taxon>
        <taxon>Parabacteroides</taxon>
    </lineage>
</organism>
<feature type="domain" description="GLUG" evidence="2">
    <location>
        <begin position="223"/>
        <end position="248"/>
    </location>
</feature>
<feature type="chain" id="PRO_5017538954" description="GLUG domain-containing protein" evidence="1">
    <location>
        <begin position="20"/>
        <end position="1150"/>
    </location>
</feature>
<dbReference type="InterPro" id="IPR011493">
    <property type="entry name" value="GLUG"/>
</dbReference>
<dbReference type="Gene3D" id="2.160.20.110">
    <property type="match status" value="1"/>
</dbReference>
<feature type="signal peptide" evidence="1">
    <location>
        <begin position="1"/>
        <end position="19"/>
    </location>
</feature>
<keyword evidence="6" id="KW-1185">Reference proteome</keyword>
<comment type="caution">
    <text evidence="4">The sequence shown here is derived from an EMBL/GenBank/DDBJ whole genome shotgun (WGS) entry which is preliminary data.</text>
</comment>
<evidence type="ECO:0000256" key="1">
    <source>
        <dbReference type="SAM" id="SignalP"/>
    </source>
</evidence>
<accession>A0A3D8HEV8</accession>
<gene>
    <name evidence="4" type="ORF">DWU89_08825</name>
    <name evidence="3" type="ORF">H8784_08620</name>
</gene>
<dbReference type="Proteomes" id="UP000629596">
    <property type="component" value="Unassembled WGS sequence"/>
</dbReference>
<dbReference type="Pfam" id="PF07581">
    <property type="entry name" value="Glug"/>
    <property type="match status" value="2"/>
</dbReference>